<name>A0ABQ6GXF7_9GAMM</name>
<evidence type="ECO:0008006" key="5">
    <source>
        <dbReference type="Google" id="ProtNLM"/>
    </source>
</evidence>
<keyword evidence="1" id="KW-0812">Transmembrane</keyword>
<keyword evidence="4" id="KW-1185">Reference proteome</keyword>
<sequence>MKKKISWLLNLCVLTLGLASQPSIAALITLNAEGSLGGVPSELLPYFSRGDRVIYELVFDTETPPDSQIVGFASSFKSSVSLFSVTIGEFNAMASSVTELTVWNNSDIRVNARISDGLTSSELGSFIVERLAFQLFDSDAKWLDSISIPTHYPSPSEYENHIFRVDFDSSNNLYLTGELDSFNVSYEVPEPSTLSILLLFLSFLYLRLIRKRFIN</sequence>
<dbReference type="EMBL" id="BSST01000001">
    <property type="protein sequence ID" value="GLX79321.1"/>
    <property type="molecule type" value="Genomic_DNA"/>
</dbReference>
<evidence type="ECO:0000313" key="3">
    <source>
        <dbReference type="EMBL" id="GLX79321.1"/>
    </source>
</evidence>
<feature type="transmembrane region" description="Helical" evidence="1">
    <location>
        <begin position="192"/>
        <end position="209"/>
    </location>
</feature>
<gene>
    <name evidence="3" type="ORF">tinsulaeT_26610</name>
</gene>
<dbReference type="Proteomes" id="UP001157186">
    <property type="component" value="Unassembled WGS sequence"/>
</dbReference>
<protein>
    <recommendedName>
        <fullName evidence="5">PEP-CTERM protein-sorting domain-containing protein</fullName>
    </recommendedName>
</protein>
<keyword evidence="1" id="KW-0472">Membrane</keyword>
<proteinExistence type="predicted"/>
<feature type="signal peptide" evidence="2">
    <location>
        <begin position="1"/>
        <end position="25"/>
    </location>
</feature>
<comment type="caution">
    <text evidence="3">The sequence shown here is derived from an EMBL/GenBank/DDBJ whole genome shotgun (WGS) entry which is preliminary data.</text>
</comment>
<reference evidence="3 4" key="1">
    <citation type="submission" date="2023-03" db="EMBL/GenBank/DDBJ databases">
        <title>Draft genome sequence of Thalassotalea insulae KCTC 62186T.</title>
        <authorList>
            <person name="Sawabe T."/>
        </authorList>
    </citation>
    <scope>NUCLEOTIDE SEQUENCE [LARGE SCALE GENOMIC DNA]</scope>
    <source>
        <strain evidence="3 4">KCTC 62186</strain>
    </source>
</reference>
<keyword evidence="1" id="KW-1133">Transmembrane helix</keyword>
<evidence type="ECO:0000256" key="2">
    <source>
        <dbReference type="SAM" id="SignalP"/>
    </source>
</evidence>
<evidence type="ECO:0000313" key="4">
    <source>
        <dbReference type="Proteomes" id="UP001157186"/>
    </source>
</evidence>
<feature type="chain" id="PRO_5045316313" description="PEP-CTERM protein-sorting domain-containing protein" evidence="2">
    <location>
        <begin position="26"/>
        <end position="215"/>
    </location>
</feature>
<evidence type="ECO:0000256" key="1">
    <source>
        <dbReference type="SAM" id="Phobius"/>
    </source>
</evidence>
<accession>A0ABQ6GXF7</accession>
<keyword evidence="2" id="KW-0732">Signal</keyword>
<dbReference type="RefSeq" id="WP_284245228.1">
    <property type="nucleotide sequence ID" value="NZ_BSST01000001.1"/>
</dbReference>
<organism evidence="3 4">
    <name type="scientific">Thalassotalea insulae</name>
    <dbReference type="NCBI Taxonomy" id="2056778"/>
    <lineage>
        <taxon>Bacteria</taxon>
        <taxon>Pseudomonadati</taxon>
        <taxon>Pseudomonadota</taxon>
        <taxon>Gammaproteobacteria</taxon>
        <taxon>Alteromonadales</taxon>
        <taxon>Colwelliaceae</taxon>
        <taxon>Thalassotalea</taxon>
    </lineage>
</organism>